<name>A0A6C2UN06_9BACT</name>
<protein>
    <submittedName>
        <fullName evidence="1">Uncharacterized protein</fullName>
    </submittedName>
</protein>
<evidence type="ECO:0000313" key="1">
    <source>
        <dbReference type="EMBL" id="VGO20661.1"/>
    </source>
</evidence>
<evidence type="ECO:0000313" key="2">
    <source>
        <dbReference type="Proteomes" id="UP000346198"/>
    </source>
</evidence>
<dbReference type="Proteomes" id="UP000346198">
    <property type="component" value="Unassembled WGS sequence"/>
</dbReference>
<reference evidence="1 2" key="1">
    <citation type="submission" date="2019-04" db="EMBL/GenBank/DDBJ databases">
        <authorList>
            <person name="Van Vliet M D."/>
        </authorList>
    </citation>
    <scope>NUCLEOTIDE SEQUENCE [LARGE SCALE GENOMIC DNA]</scope>
    <source>
        <strain evidence="1 2">F21</strain>
    </source>
</reference>
<sequence length="91" mass="10366">MTTSPCILLNIAFKIDLEHVPAMWKEHFLKHQVEHALVARLPEDPVAATQYTLHIFTKHVGLDILESHHVEPFRNNLDRPAGRNGVLILLS</sequence>
<organism evidence="1 2">
    <name type="scientific">Pontiella sulfatireligans</name>
    <dbReference type="NCBI Taxonomy" id="2750658"/>
    <lineage>
        <taxon>Bacteria</taxon>
        <taxon>Pseudomonadati</taxon>
        <taxon>Kiritimatiellota</taxon>
        <taxon>Kiritimatiellia</taxon>
        <taxon>Kiritimatiellales</taxon>
        <taxon>Pontiellaceae</taxon>
        <taxon>Pontiella</taxon>
    </lineage>
</organism>
<proteinExistence type="predicted"/>
<dbReference type="EMBL" id="CAAHFH010000002">
    <property type="protein sequence ID" value="VGO20661.1"/>
    <property type="molecule type" value="Genomic_DNA"/>
</dbReference>
<dbReference type="AlphaFoldDB" id="A0A6C2UN06"/>
<accession>A0A6C2UN06</accession>
<gene>
    <name evidence="1" type="ORF">SCARR_02727</name>
</gene>
<keyword evidence="2" id="KW-1185">Reference proteome</keyword>